<dbReference type="OrthoDB" id="168165at2759"/>
<feature type="region of interest" description="Disordered" evidence="1">
    <location>
        <begin position="290"/>
        <end position="318"/>
    </location>
</feature>
<feature type="region of interest" description="Disordered" evidence="1">
    <location>
        <begin position="1"/>
        <end position="82"/>
    </location>
</feature>
<evidence type="ECO:0000313" key="3">
    <source>
        <dbReference type="EMBL" id="KAH7285992.1"/>
    </source>
</evidence>
<feature type="compositionally biased region" description="Basic and acidic residues" evidence="1">
    <location>
        <begin position="1067"/>
        <end position="1085"/>
    </location>
</feature>
<proteinExistence type="predicted"/>
<feature type="domain" description="PTM/DIR17-like Tudor" evidence="2">
    <location>
        <begin position="728"/>
        <end position="774"/>
    </location>
</feature>
<dbReference type="Pfam" id="PF13540">
    <property type="entry name" value="RCC1_2"/>
    <property type="match status" value="1"/>
</dbReference>
<sequence length="1590" mass="172239">MRKQSDTSKIRTTQTSVARDLATVSGGQNSSTAEQNAATSGVAKEKVSEAAEELSSTSGSRLKSEDKNFIAEAEGTGDYTETKASAVEKLLTGLEKAASSLEGSKSQEEKSATPVQVCIEVTNDGLPVQACVEGGKEHNLSVQVSTAEHEKQVSSIDSTAEKIGKQDSLVEKFEGERVKQGVCLSSEVKRGEQAPPCEVSGDEKEKQTEVKSSTPEAVKQTPPPEVSIGDIDMPVTAYIHGVDKQIQSLEAAASIEDAGKQGHTLERIAEPTKGLIEEALIHEKFKENLPNVPSSNVLEAGKADDSQPRNPGGSIAANSADGELQNVLLSNIQETQNFGSPEARKTDGPKTEDISQVTQSDLFKEGKQDVSQCEKSVECEVQLHISEMKKSKGQQDGSQPGKSEECEELQLEISEIKKSDMSRAMKLNGAEPKEPTAEDIGGENAGHSHSKTSILDVPSHSADMPSTYEDGRLENGRDDGPRHSADMPSTYEDGRQENGRDRECQIELETCKKASDSNLGNSQFEPGGVRDIDSHMDIDISSIKDGDKAEDAECNTGAEPLLLQAEEHVPDLTEPSIAIGDPAATQATLEAGVVEEIVTAECALELTMAPSKGTSEGEAGTSSRMDGNHVVKVDDFSGASVDKIVEKATYPYTGFFGNIYDNALVSSVEGETVLIVENLSHSSQVIPNLEKAFPNASGDASRLGTQHKELKSRGITEGQHAGGKNLVGRKVRKKFGRKVLNGEVIEYEPELNLYKVAYEDGKNEKLDVYEIQDIVPLGEENEQVVKRQHRQINVSSTVKRNVGKGRTMSSAVSDVAFKEEIPVQQKVQSRSVRKRHVIDTSNDANADSLDSDGSYSDLDDSSADDEDDDGDVDDDDDDDDDEDEPGSRTRTLKRRQRGKFNARKRRKTSHTTEGKVLKSPPLRHSARLREENPVKNQENSAEKHRISTRRSTGLSNSHTISSDDLSLSSQRKMQVDSQQKPSSGVELSAGSGENLIGRKIKKDFGGQFYYGEIVHYDNGVKYYKVLYEDGDEEELEWPELAPTLLPQEGDRTSNASEVSQVATGKSPETHPRDYPKKDSTMKGKEGTVISTDNATDNGDIISTTRKLRRKIRTASVSVMMKGLDNAATSTPMVFDPSPRALAAVRFASASDADVFEYYGWGEVVNFDKSKCPELRATRLLPTSSPVVHLAASRHHLVALTAAGQVWVWRCKHGYIHTRCNEWEHVALLDSRKIVLVDISGPDVDRASAGYQPNQEDQVPDPFYLAAVCSNGEDIILQGSQAHEAVHTYQNAGEPQYPGLRETFLQSNSSLVKNMGRIIQLSVGMVEAADESPFIGYITDSDCVFIRSATKDFMEEINLITGYTGKPIKIQCGRVYHAILLTDDGRAWTWGQGYYLSTNVHSAGFTSKLASPFCVCQPALGTLVGRKVIDVGCYGEDFIALTNDGDVHQWTHAPPNPAAGVYNVPATPVYGQGPKIGNGDKLKQVAIGAGICAGISEAGKVHTWRSYLKGGFAGIVGSEQEALTPLGREEGMETTVLALAARCSVKVACVAGSLLIVVKRKHRGRRGGKRKLNVAGKGKSPDNEAVEDAVE</sequence>
<feature type="compositionally biased region" description="Polar residues" evidence="1">
    <location>
        <begin position="949"/>
        <end position="982"/>
    </location>
</feature>
<dbReference type="Proteomes" id="UP000825935">
    <property type="component" value="Chromosome 33"/>
</dbReference>
<feature type="region of interest" description="Disordered" evidence="1">
    <location>
        <begin position="1566"/>
        <end position="1590"/>
    </location>
</feature>
<feature type="region of interest" description="Disordered" evidence="1">
    <location>
        <begin position="1044"/>
        <end position="1091"/>
    </location>
</feature>
<feature type="compositionally biased region" description="Polar residues" evidence="1">
    <location>
        <begin position="1052"/>
        <end position="1063"/>
    </location>
</feature>
<comment type="caution">
    <text evidence="3">The sequence shown here is derived from an EMBL/GenBank/DDBJ whole genome shotgun (WGS) entry which is preliminary data.</text>
</comment>
<feature type="compositionally biased region" description="Basic residues" evidence="1">
    <location>
        <begin position="890"/>
        <end position="909"/>
    </location>
</feature>
<protein>
    <recommendedName>
        <fullName evidence="2">PTM/DIR17-like Tudor domain-containing protein</fullName>
    </recommendedName>
</protein>
<dbReference type="PANTHER" id="PTHR37384:SF1">
    <property type="entry name" value="OS01G0835600 PROTEIN"/>
    <property type="match status" value="1"/>
</dbReference>
<feature type="compositionally biased region" description="Polar residues" evidence="1">
    <location>
        <begin position="25"/>
        <end position="39"/>
    </location>
</feature>
<dbReference type="Pfam" id="PF21743">
    <property type="entry name" value="PTM_DIR17_Tudor"/>
    <property type="match status" value="2"/>
</dbReference>
<evidence type="ECO:0000256" key="1">
    <source>
        <dbReference type="SAM" id="MobiDB-lite"/>
    </source>
</evidence>
<feature type="region of interest" description="Disordered" evidence="1">
    <location>
        <begin position="825"/>
        <end position="990"/>
    </location>
</feature>
<feature type="compositionally biased region" description="Basic and acidic residues" evidence="1">
    <location>
        <begin position="469"/>
        <end position="485"/>
    </location>
</feature>
<dbReference type="CDD" id="cd20401">
    <property type="entry name" value="Tudor_AtPTM-like"/>
    <property type="match status" value="1"/>
</dbReference>
<reference evidence="3" key="1">
    <citation type="submission" date="2021-08" db="EMBL/GenBank/DDBJ databases">
        <title>WGS assembly of Ceratopteris richardii.</title>
        <authorList>
            <person name="Marchant D.B."/>
            <person name="Chen G."/>
            <person name="Jenkins J."/>
            <person name="Shu S."/>
            <person name="Leebens-Mack J."/>
            <person name="Grimwood J."/>
            <person name="Schmutz J."/>
            <person name="Soltis P."/>
            <person name="Soltis D."/>
            <person name="Chen Z.-H."/>
        </authorList>
    </citation>
    <scope>NUCLEOTIDE SEQUENCE</scope>
    <source>
        <strain evidence="3">Whitten #5841</strain>
        <tissue evidence="3">Leaf</tissue>
    </source>
</reference>
<feature type="compositionally biased region" description="Basic and acidic residues" evidence="1">
    <location>
        <begin position="414"/>
        <end position="423"/>
    </location>
</feature>
<dbReference type="SUPFAM" id="SSF50985">
    <property type="entry name" value="RCC1/BLIP-II"/>
    <property type="match status" value="1"/>
</dbReference>
<dbReference type="EMBL" id="CM035438">
    <property type="protein sequence ID" value="KAH7285992.1"/>
    <property type="molecule type" value="Genomic_DNA"/>
</dbReference>
<evidence type="ECO:0000259" key="2">
    <source>
        <dbReference type="Pfam" id="PF21743"/>
    </source>
</evidence>
<gene>
    <name evidence="3" type="ORF">KP509_33G054500</name>
</gene>
<dbReference type="InterPro" id="IPR047365">
    <property type="entry name" value="Tudor_AtPTM-like"/>
</dbReference>
<evidence type="ECO:0000313" key="4">
    <source>
        <dbReference type="Proteomes" id="UP000825935"/>
    </source>
</evidence>
<name>A0A8T2QP78_CERRI</name>
<feature type="region of interest" description="Disordered" evidence="1">
    <location>
        <begin position="388"/>
        <end position="499"/>
    </location>
</feature>
<keyword evidence="4" id="KW-1185">Reference proteome</keyword>
<feature type="domain" description="PTM/DIR17-like Tudor" evidence="2">
    <location>
        <begin position="997"/>
        <end position="1043"/>
    </location>
</feature>
<dbReference type="Gene3D" id="2.130.10.30">
    <property type="entry name" value="Regulator of chromosome condensation 1/beta-lactamase-inhibitor protein II"/>
    <property type="match status" value="1"/>
</dbReference>
<dbReference type="InterPro" id="IPR009091">
    <property type="entry name" value="RCC1/BLIP-II"/>
</dbReference>
<feature type="compositionally biased region" description="Low complexity" evidence="1">
    <location>
        <begin position="841"/>
        <end position="856"/>
    </location>
</feature>
<feature type="compositionally biased region" description="Acidic residues" evidence="1">
    <location>
        <begin position="857"/>
        <end position="884"/>
    </location>
</feature>
<accession>A0A8T2QP78</accession>
<dbReference type="PANTHER" id="PTHR37384">
    <property type="entry name" value="OS01G0835600 PROTEIN"/>
    <property type="match status" value="1"/>
</dbReference>
<organism evidence="3 4">
    <name type="scientific">Ceratopteris richardii</name>
    <name type="common">Triangle waterfern</name>
    <dbReference type="NCBI Taxonomy" id="49495"/>
    <lineage>
        <taxon>Eukaryota</taxon>
        <taxon>Viridiplantae</taxon>
        <taxon>Streptophyta</taxon>
        <taxon>Embryophyta</taxon>
        <taxon>Tracheophyta</taxon>
        <taxon>Polypodiopsida</taxon>
        <taxon>Polypodiidae</taxon>
        <taxon>Polypodiales</taxon>
        <taxon>Pteridineae</taxon>
        <taxon>Pteridaceae</taxon>
        <taxon>Parkerioideae</taxon>
        <taxon>Ceratopteris</taxon>
    </lineage>
</organism>
<feature type="region of interest" description="Disordered" evidence="1">
    <location>
        <begin position="190"/>
        <end position="230"/>
    </location>
</feature>
<dbReference type="EMBL" id="CM035438">
    <property type="protein sequence ID" value="KAH7285991.1"/>
    <property type="molecule type" value="Genomic_DNA"/>
</dbReference>